<feature type="chain" id="PRO_5030159857" description="PA14 domain-containing protein" evidence="1">
    <location>
        <begin position="17"/>
        <end position="831"/>
    </location>
</feature>
<reference evidence="3" key="1">
    <citation type="submission" date="2021-01" db="EMBL/GenBank/DDBJ databases">
        <authorList>
            <person name="Corre E."/>
            <person name="Pelletier E."/>
            <person name="Niang G."/>
            <person name="Scheremetjew M."/>
            <person name="Finn R."/>
            <person name="Kale V."/>
            <person name="Holt S."/>
            <person name="Cochrane G."/>
            <person name="Meng A."/>
            <person name="Brown T."/>
            <person name="Cohen L."/>
        </authorList>
    </citation>
    <scope>NUCLEOTIDE SEQUENCE</scope>
    <source>
        <strain evidence="3">CCMP441</strain>
    </source>
</reference>
<name>A0A6T8PQD7_HEMAN</name>
<feature type="domain" description="PA14" evidence="2">
    <location>
        <begin position="53"/>
        <end position="218"/>
    </location>
</feature>
<accession>A0A6T8PQD7</accession>
<gene>
    <name evidence="3" type="ORF">HAND1043_LOCUS26089</name>
</gene>
<organism evidence="3">
    <name type="scientific">Hemiselmis andersenii</name>
    <name type="common">Cryptophyte alga</name>
    <dbReference type="NCBI Taxonomy" id="464988"/>
    <lineage>
        <taxon>Eukaryota</taxon>
        <taxon>Cryptophyceae</taxon>
        <taxon>Cryptomonadales</taxon>
        <taxon>Hemiselmidaceae</taxon>
        <taxon>Hemiselmis</taxon>
    </lineage>
</organism>
<dbReference type="InterPro" id="IPR037524">
    <property type="entry name" value="PA14/GLEYA"/>
</dbReference>
<keyword evidence="1" id="KW-0732">Signal</keyword>
<dbReference type="PROSITE" id="PS51820">
    <property type="entry name" value="PA14"/>
    <property type="match status" value="1"/>
</dbReference>
<feature type="signal peptide" evidence="1">
    <location>
        <begin position="1"/>
        <end position="16"/>
    </location>
</feature>
<sequence>MRSALLLLLLFFPAAGTVDFADVFSNISAVSHNHTQGHVAISALLSSLVYPDRGGGGVVFTLYDSVSFSGLFSTKRLPKVSIVGGDMLSNESSSITGDGYSLVATTVLRPSTSGSYKFSLRAGGPASAFLVMEDGRVRVISDAWDEATTFPAASASVTLGHVNSSTPFVHGPSLSLTAGSAYSLLVVHMSSPSVHGELFLQLAWSLNGGDLTEVGGSELSPSLGAGVYVTQHAGHVRSTRALTTFVQPTFGCPLVGLMGNDMIYHARFTAFYTPPVYEYWGVIAVTTPTMPRLYFDGVQQVLSPAAPLTSTGQTWLSGIRTLHPHWTYRIDLEVEDNPRQVSGGVQSRVWTLAFDVPGLGSQVSVVGREQFGSRLSTLALGSPVTGRNHTPDGSVVWDACSADRLPPAARASVVLVQRGGCDYSTKALQVARQGGLGLGIFEFGASGKQPPEVLIQPQDAQGSHEASAVAVFSLTFDDASALLAHATTATLESVSQLADDSVIHNFLWASRRHTEPPYDLDPFVPIHPRYFLPGGVSGLHSITRDVSSRTNISHVSPVLNFPPGSVLSDVVPGRFGGSGPVFTDYYGILTPRVSDTYEIRFTGVGWVELLIDANELRNEQLQLRLASTRNLPYRGGLAGNEGYAHLSVWLEGGRSYKIEVRWDVNRRDTLRVQNTKSLQGSLEWRSAEMCGFLRRPDYPGESDDGSYSRVMFQQRFWEPHDYVAELLPSCPYDVIPSDVLAPDPCAGGLVAVRYGAALEVSSSCSCAPRPGGGEGRHCTDLKCMERYGRDCVAPRVEEDLGRGDVYTRSGGIAWADGRGEQDAAHDSTLLA</sequence>
<evidence type="ECO:0000256" key="1">
    <source>
        <dbReference type="SAM" id="SignalP"/>
    </source>
</evidence>
<dbReference type="EMBL" id="HBFK01043047">
    <property type="protein sequence ID" value="CAD8759575.1"/>
    <property type="molecule type" value="Transcribed_RNA"/>
</dbReference>
<evidence type="ECO:0000313" key="3">
    <source>
        <dbReference type="EMBL" id="CAD8759575.1"/>
    </source>
</evidence>
<proteinExistence type="predicted"/>
<protein>
    <recommendedName>
        <fullName evidence="2">PA14 domain-containing protein</fullName>
    </recommendedName>
</protein>
<dbReference type="AlphaFoldDB" id="A0A6T8PQD7"/>
<evidence type="ECO:0000259" key="2">
    <source>
        <dbReference type="PROSITE" id="PS51820"/>
    </source>
</evidence>